<reference evidence="1" key="1">
    <citation type="submission" date="2014-09" db="EMBL/GenBank/DDBJ databases">
        <authorList>
            <person name="Magalhaes I.L.F."/>
            <person name="Oliveira U."/>
            <person name="Santos F.R."/>
            <person name="Vidigal T.H.D.A."/>
            <person name="Brescovit A.D."/>
            <person name="Santos A.J."/>
        </authorList>
    </citation>
    <scope>NUCLEOTIDE SEQUENCE</scope>
    <source>
        <tissue evidence="1">Shoot tissue taken approximately 20 cm above the soil surface</tissue>
    </source>
</reference>
<proteinExistence type="predicted"/>
<accession>A0A0A9DVB3</accession>
<dbReference type="EMBL" id="GBRH01207297">
    <property type="protein sequence ID" value="JAD90598.1"/>
    <property type="molecule type" value="Transcribed_RNA"/>
</dbReference>
<reference evidence="1" key="2">
    <citation type="journal article" date="2015" name="Data Brief">
        <title>Shoot transcriptome of the giant reed, Arundo donax.</title>
        <authorList>
            <person name="Barrero R.A."/>
            <person name="Guerrero F.D."/>
            <person name="Moolhuijzen P."/>
            <person name="Goolsby J.A."/>
            <person name="Tidwell J."/>
            <person name="Bellgard S.E."/>
            <person name="Bellgard M.I."/>
        </authorList>
    </citation>
    <scope>NUCLEOTIDE SEQUENCE</scope>
    <source>
        <tissue evidence="1">Shoot tissue taken approximately 20 cm above the soil surface</tissue>
    </source>
</reference>
<evidence type="ECO:0000313" key="1">
    <source>
        <dbReference type="EMBL" id="JAD90598.1"/>
    </source>
</evidence>
<protein>
    <submittedName>
        <fullName evidence="1">Uncharacterized protein</fullName>
    </submittedName>
</protein>
<name>A0A0A9DVB3_ARUDO</name>
<dbReference type="AlphaFoldDB" id="A0A0A9DVB3"/>
<sequence length="64" mass="7519">MKMRRKMWKERKRNGRVMMRGVRGKRKREGNQRTSRLMRMTTCCSRIITSLASVGQSLETSLSA</sequence>
<organism evidence="1">
    <name type="scientific">Arundo donax</name>
    <name type="common">Giant reed</name>
    <name type="synonym">Donax arundinaceus</name>
    <dbReference type="NCBI Taxonomy" id="35708"/>
    <lineage>
        <taxon>Eukaryota</taxon>
        <taxon>Viridiplantae</taxon>
        <taxon>Streptophyta</taxon>
        <taxon>Embryophyta</taxon>
        <taxon>Tracheophyta</taxon>
        <taxon>Spermatophyta</taxon>
        <taxon>Magnoliopsida</taxon>
        <taxon>Liliopsida</taxon>
        <taxon>Poales</taxon>
        <taxon>Poaceae</taxon>
        <taxon>PACMAD clade</taxon>
        <taxon>Arundinoideae</taxon>
        <taxon>Arundineae</taxon>
        <taxon>Arundo</taxon>
    </lineage>
</organism>